<dbReference type="Gene3D" id="3.30.40.10">
    <property type="entry name" value="Zinc/RING finger domain, C3HC4 (zinc finger)"/>
    <property type="match status" value="1"/>
</dbReference>
<dbReference type="GO" id="GO:0061630">
    <property type="term" value="F:ubiquitin protein ligase activity"/>
    <property type="evidence" value="ECO:0007669"/>
    <property type="project" value="UniProtKB-EC"/>
</dbReference>
<dbReference type="CDD" id="cd19799">
    <property type="entry name" value="Bbox2_MYCBP2"/>
    <property type="match status" value="1"/>
</dbReference>
<dbReference type="SMART" id="SM01337">
    <property type="entry name" value="APC10"/>
    <property type="match status" value="1"/>
</dbReference>
<keyword evidence="12" id="KW-0966">Cell projection</keyword>
<dbReference type="SUPFAM" id="SSF57850">
    <property type="entry name" value="RING/U-box"/>
    <property type="match status" value="1"/>
</dbReference>
<comment type="pathway">
    <text evidence="3">Protein modification; protein ubiquitination.</text>
</comment>
<keyword evidence="19" id="KW-1185">Reference proteome</keyword>
<dbReference type="GO" id="GO:0007411">
    <property type="term" value="P:axon guidance"/>
    <property type="evidence" value="ECO:0007669"/>
    <property type="project" value="TreeGrafter"/>
</dbReference>
<organism evidence="18 19">
    <name type="scientific">Mesorhabditis spiculigera</name>
    <dbReference type="NCBI Taxonomy" id="96644"/>
    <lineage>
        <taxon>Eukaryota</taxon>
        <taxon>Metazoa</taxon>
        <taxon>Ecdysozoa</taxon>
        <taxon>Nematoda</taxon>
        <taxon>Chromadorea</taxon>
        <taxon>Rhabditida</taxon>
        <taxon>Rhabditina</taxon>
        <taxon>Rhabditomorpha</taxon>
        <taxon>Rhabditoidea</taxon>
        <taxon>Rhabditidae</taxon>
        <taxon>Mesorhabditinae</taxon>
        <taxon>Mesorhabditis</taxon>
    </lineage>
</organism>
<dbReference type="Gene3D" id="2.60.120.260">
    <property type="entry name" value="Galactose-binding domain-like"/>
    <property type="match status" value="1"/>
</dbReference>
<protein>
    <recommendedName>
        <fullName evidence="5">RCR-type E3 ubiquitin transferase</fullName>
        <ecNumber evidence="5">2.3.2.33</ecNumber>
    </recommendedName>
</protein>
<keyword evidence="10" id="KW-0833">Ubl conjugation pathway</keyword>
<evidence type="ECO:0000256" key="8">
    <source>
        <dbReference type="ARBA" id="ARBA00022737"/>
    </source>
</evidence>
<comment type="similarity">
    <text evidence="4">Belongs to the RING-Cys relay (RCR) family.</text>
</comment>
<feature type="domain" description="RING-type" evidence="15">
    <location>
        <begin position="1414"/>
        <end position="1465"/>
    </location>
</feature>
<sequence length="1664" mass="184138">MRVLAAKISESLAIGDVPQAARNLISKLSGLVMVFLQTNPQKALELVASIDQLLPMISSVNAASRLQSPSNNIFSSYTEEKKTVQIVAESQHPYKMNYVQSTVVSFDDDVTFVCLQFCEECQTAQADDVLCVYVKTDSDSYVPVARYCGSHGWPVKPIILPGNVIWFVLETGSRIDGATQDQIYGFRCTVTGYPEMDEPSNLQMEQELVWISANACRILVELPNDAESLSQVLIEEEETRDLLEHHGHLLRKGLNFAHTPSAHELLSRSLPAPALTSDLRFLREFISGSPATVAGLLARWLPLGPVVDLATCQLVMSDEQLTAWCLQFHKALDRELIRLVEAVRSPKEECQRQESVEMQKSMERAGEQSVLIETQEMYVLEDGDRVELFSRPSLDAVVDGEVVEGRRELLTDGWVHNAQGVWIRLAHTKRFILAEDQVGRSSVHSQAQSSNGNDDEEPGPSKPTPVRAPATSVKAMRPSIVDCCRTVFAAFLWHEHLVKDAMAAAAYLKFHSHLHNLWPCSQTAPISLAPSPLQPLVKVWKEVSAAIQSTIHQNILLPSPPSVRRPRHSQNPDMATLETGEAMCELCEGRCRGPVTVHMRMGHPGCGGECQGHGYNSHGKYTTGWAGMCGEGGRAPSTWYLLCPPCRAAYLRQTPSGHQQERNRRWREFRLSSGQLDSRPESVIRQNALFLLDLNATVEGAEGSKNSSATTSGWTTVFPGQLLSPTVYRSANLGGPGTTHTLTTTSHQIRKDSDAIPISSAAAHSSDPGPKACSSSRIDVSFEDKLQQGGDEVLQSPSAALVSLVSTSSSCSPSRQPLVRRPVMAFIIEHHDLKRVREASFSAVKRAVGFAHAFRVWNWLLRLVSSETSVSDVVLQYLCSLSSYSALVDPSTRAPDLLTLTCSILASVGRVLSDPSADQIFFDSPSDSNLGNSLVERAPETQKTGDVRHMVDLSLECDIEASSRQAMVVCLTDGSPETFWECGEEDKNRARALTLTFRPNGTTPVLLAIFFDNVRDEMFRTNAVQIRAMLPDGSKRNLHTQQLDVQFVGWVKACVFGAQQAQIILRGPYPAQRIRQVLLTGYRQSRGESPKLLKPSQSHQLLFSTTQNDAFSLFQALSAQAFSDEMAEEQHGTLRQRVIDLLFSRVQLQPLQTHVCTQIANALEREVISLRDRGKRNYSYACGLMHILTRICASRKGTEVFSARNYLLLTLSELLLFSPQTSKGNDPEPFCENHDDGRTLAQVHCEVCRSNLCRDCFSILHLNKKNRSHEVRLLGSSNSAPQVEIHDGCSRLRLPNMLVLFHGQTLNGLVELSVDPLFPTGSSFHNRPLASQNPSSSTHLPSNKCRFCEAPLSGETQVLEGVCGHTECQEFNRIACQKSLPCGHRCCGIAGEESCLECMQCPREGTSQDGDDVCVICFTDRLGAAPCIKIECGHIFHYACVRAVLEKRWNGPRILFRFMNCPLCNGEMEHPGIRDLIEPLKALKTEVLQKSKLRLEYDGMMDCQAVVSPNSEFYNQPEAYAMERYVYVQCHKCSKAYFGGESRCQLPLDSSQYNPAELICGGCSDVTGAQICGRHGVEYLEYKCRYCCSIAVYFCFGTTHFCASCHDDFQRLVSLPKHLLPKCPAGPRATQLEDAAGCPLKLEHPATGEEFAIGCGICRNLSTF</sequence>
<gene>
    <name evidence="18" type="ORF">MSPICULIGERA_LOCUS15331</name>
</gene>
<reference evidence="18" key="1">
    <citation type="submission" date="2023-06" db="EMBL/GenBank/DDBJ databases">
        <authorList>
            <person name="Delattre M."/>
        </authorList>
    </citation>
    <scope>NUCLEOTIDE SEQUENCE</scope>
    <source>
        <strain evidence="18">AF72</strain>
    </source>
</reference>
<feature type="region of interest" description="Disordered" evidence="14">
    <location>
        <begin position="442"/>
        <end position="472"/>
    </location>
</feature>
<evidence type="ECO:0000256" key="6">
    <source>
        <dbReference type="ARBA" id="ARBA00022679"/>
    </source>
</evidence>
<keyword evidence="9 13" id="KW-0863">Zinc-finger</keyword>
<keyword evidence="11" id="KW-0862">Zinc</keyword>
<evidence type="ECO:0000256" key="14">
    <source>
        <dbReference type="SAM" id="MobiDB-lite"/>
    </source>
</evidence>
<dbReference type="PROSITE" id="PS50089">
    <property type="entry name" value="ZF_RING_2"/>
    <property type="match status" value="1"/>
</dbReference>
<dbReference type="CDD" id="cd16463">
    <property type="entry name" value="RING-H2_PHR"/>
    <property type="match status" value="1"/>
</dbReference>
<dbReference type="GO" id="GO:0099174">
    <property type="term" value="P:regulation of presynapse organization"/>
    <property type="evidence" value="ECO:0007669"/>
    <property type="project" value="UniProtKB-ARBA"/>
</dbReference>
<dbReference type="SUPFAM" id="SSF49785">
    <property type="entry name" value="Galactose-binding domain-like"/>
    <property type="match status" value="1"/>
</dbReference>
<dbReference type="EC" id="2.3.2.33" evidence="5"/>
<feature type="non-terminal residue" evidence="18">
    <location>
        <position position="1664"/>
    </location>
</feature>
<dbReference type="GO" id="GO:0005886">
    <property type="term" value="C:plasma membrane"/>
    <property type="evidence" value="ECO:0007669"/>
    <property type="project" value="TreeGrafter"/>
</dbReference>
<evidence type="ECO:0000313" key="19">
    <source>
        <dbReference type="Proteomes" id="UP001177023"/>
    </source>
</evidence>
<dbReference type="SMART" id="SM00184">
    <property type="entry name" value="RING"/>
    <property type="match status" value="1"/>
</dbReference>
<evidence type="ECO:0000256" key="3">
    <source>
        <dbReference type="ARBA" id="ARBA00004906"/>
    </source>
</evidence>
<evidence type="ECO:0000256" key="10">
    <source>
        <dbReference type="ARBA" id="ARBA00022786"/>
    </source>
</evidence>
<dbReference type="GO" id="GO:0008582">
    <property type="term" value="P:regulation of synaptic assembly at neuromuscular junction"/>
    <property type="evidence" value="ECO:0007669"/>
    <property type="project" value="TreeGrafter"/>
</dbReference>
<evidence type="ECO:0000259" key="15">
    <source>
        <dbReference type="PROSITE" id="PS50089"/>
    </source>
</evidence>
<evidence type="ECO:0000256" key="5">
    <source>
        <dbReference type="ARBA" id="ARBA00012249"/>
    </source>
</evidence>
<keyword evidence="6" id="KW-0808">Transferase</keyword>
<dbReference type="GO" id="GO:0008270">
    <property type="term" value="F:zinc ion binding"/>
    <property type="evidence" value="ECO:0007669"/>
    <property type="project" value="UniProtKB-KW"/>
</dbReference>
<evidence type="ECO:0000256" key="1">
    <source>
        <dbReference type="ARBA" id="ARBA00000333"/>
    </source>
</evidence>
<dbReference type="PROSITE" id="PS51284">
    <property type="entry name" value="DOC"/>
    <property type="match status" value="1"/>
</dbReference>
<feature type="domain" description="DOC" evidence="17">
    <location>
        <begin position="929"/>
        <end position="1106"/>
    </location>
</feature>
<keyword evidence="8" id="KW-0677">Repeat</keyword>
<dbReference type="InterPro" id="IPR001841">
    <property type="entry name" value="Znf_RING"/>
</dbReference>
<evidence type="ECO:0000256" key="4">
    <source>
        <dbReference type="ARBA" id="ARBA00005415"/>
    </source>
</evidence>
<evidence type="ECO:0000256" key="11">
    <source>
        <dbReference type="ARBA" id="ARBA00022833"/>
    </source>
</evidence>
<evidence type="ECO:0000313" key="18">
    <source>
        <dbReference type="EMBL" id="CAJ0577052.1"/>
    </source>
</evidence>
<dbReference type="InterPro" id="IPR000315">
    <property type="entry name" value="Znf_B-box"/>
</dbReference>
<evidence type="ECO:0000256" key="9">
    <source>
        <dbReference type="ARBA" id="ARBA00022771"/>
    </source>
</evidence>
<dbReference type="GO" id="GO:0030424">
    <property type="term" value="C:axon"/>
    <property type="evidence" value="ECO:0007669"/>
    <property type="project" value="UniProtKB-SubCell"/>
</dbReference>
<dbReference type="PROSITE" id="PS50119">
    <property type="entry name" value="ZF_BBOX"/>
    <property type="match status" value="1"/>
</dbReference>
<comment type="subcellular location">
    <subcellularLocation>
        <location evidence="2">Cell projection</location>
        <location evidence="2">Axon</location>
    </subcellularLocation>
</comment>
<evidence type="ECO:0000259" key="16">
    <source>
        <dbReference type="PROSITE" id="PS50119"/>
    </source>
</evidence>
<dbReference type="InterPro" id="IPR004939">
    <property type="entry name" value="APC_su10/DOC_dom"/>
</dbReference>
<dbReference type="EMBL" id="CATQJA010002648">
    <property type="protein sequence ID" value="CAJ0577052.1"/>
    <property type="molecule type" value="Genomic_DNA"/>
</dbReference>
<evidence type="ECO:0000256" key="2">
    <source>
        <dbReference type="ARBA" id="ARBA00004489"/>
    </source>
</evidence>
<keyword evidence="7" id="KW-0479">Metal-binding</keyword>
<dbReference type="FunFam" id="3.30.40.10:FF:000078">
    <property type="entry name" value="E3 ubiquitin-protein ligase MYCBP2 isoform X1"/>
    <property type="match status" value="1"/>
</dbReference>
<accession>A0AA36G2F1</accession>
<comment type="catalytic activity">
    <reaction evidence="1">
        <text>[E2 ubiquitin-conjugating enzyme]-S-ubiquitinyl-L-cysteine + [acceptor protein]-L-threonine = [E2 ubiquitin-conjugating enzyme]-L-cysteine + [acceptor protein]-3-O-ubiquitinyl-L-threonine.</text>
        <dbReference type="EC" id="2.3.2.33"/>
    </reaction>
</comment>
<feature type="compositionally biased region" description="Polar residues" evidence="14">
    <location>
        <begin position="442"/>
        <end position="452"/>
    </location>
</feature>
<name>A0AA36G2F1_9BILA</name>
<dbReference type="PANTHER" id="PTHR45943">
    <property type="entry name" value="E3 UBIQUITIN-PROTEIN LIGASE MYCBP2"/>
    <property type="match status" value="1"/>
</dbReference>
<evidence type="ECO:0000256" key="12">
    <source>
        <dbReference type="ARBA" id="ARBA00023273"/>
    </source>
</evidence>
<dbReference type="GO" id="GO:0005634">
    <property type="term" value="C:nucleus"/>
    <property type="evidence" value="ECO:0007669"/>
    <property type="project" value="TreeGrafter"/>
</dbReference>
<evidence type="ECO:0000259" key="17">
    <source>
        <dbReference type="PROSITE" id="PS51284"/>
    </source>
</evidence>
<dbReference type="Proteomes" id="UP001177023">
    <property type="component" value="Unassembled WGS sequence"/>
</dbReference>
<dbReference type="PANTHER" id="PTHR45943:SF1">
    <property type="entry name" value="E3 UBIQUITIN-PROTEIN LIGASE MYCBP2"/>
    <property type="match status" value="1"/>
</dbReference>
<comment type="caution">
    <text evidence="18">The sequence shown here is derived from an EMBL/GenBank/DDBJ whole genome shotgun (WGS) entry which is preliminary data.</text>
</comment>
<proteinExistence type="inferred from homology"/>
<evidence type="ECO:0000256" key="13">
    <source>
        <dbReference type="PROSITE-ProRule" id="PRU00024"/>
    </source>
</evidence>
<dbReference type="InterPro" id="IPR008979">
    <property type="entry name" value="Galactose-bd-like_sf"/>
</dbReference>
<evidence type="ECO:0000256" key="7">
    <source>
        <dbReference type="ARBA" id="ARBA00022723"/>
    </source>
</evidence>
<dbReference type="InterPro" id="IPR013083">
    <property type="entry name" value="Znf_RING/FYVE/PHD"/>
</dbReference>
<dbReference type="SMART" id="SM00336">
    <property type="entry name" value="BBOX"/>
    <property type="match status" value="1"/>
</dbReference>
<feature type="domain" description="B box-type" evidence="16">
    <location>
        <begin position="1226"/>
        <end position="1274"/>
    </location>
</feature>